<dbReference type="EMBL" id="CP092488">
    <property type="protein sequence ID" value="UMB71880.1"/>
    <property type="molecule type" value="Genomic_DNA"/>
</dbReference>
<keyword evidence="3" id="KW-1185">Reference proteome</keyword>
<accession>A0ABY3VTB3</accession>
<proteinExistence type="predicted"/>
<dbReference type="CDD" id="cd00531">
    <property type="entry name" value="NTF2_like"/>
    <property type="match status" value="1"/>
</dbReference>
<protein>
    <submittedName>
        <fullName evidence="2">Nuclear transport factor 2 family protein</fullName>
    </submittedName>
</protein>
<dbReference type="InterPro" id="IPR032710">
    <property type="entry name" value="NTF2-like_dom_sf"/>
</dbReference>
<reference evidence="2" key="1">
    <citation type="submission" date="2022-08" db="EMBL/GenBank/DDBJ databases">
        <title>Whole genome sequencing of non-tuberculosis mycobacteria type-strains.</title>
        <authorList>
            <person name="Igarashi Y."/>
            <person name="Osugi A."/>
            <person name="Mitarai S."/>
        </authorList>
    </citation>
    <scope>NUCLEOTIDE SEQUENCE</scope>
    <source>
        <strain evidence="2">DSM 45127</strain>
    </source>
</reference>
<feature type="domain" description="SnoaL-like" evidence="1">
    <location>
        <begin position="5"/>
        <end position="136"/>
    </location>
</feature>
<evidence type="ECO:0000313" key="2">
    <source>
        <dbReference type="EMBL" id="UMB71880.1"/>
    </source>
</evidence>
<dbReference type="Pfam" id="PF13577">
    <property type="entry name" value="SnoaL_4"/>
    <property type="match status" value="1"/>
</dbReference>
<gene>
    <name evidence="2" type="ORF">MKK62_12040</name>
</gene>
<dbReference type="Gene3D" id="3.10.450.50">
    <property type="match status" value="1"/>
</dbReference>
<evidence type="ECO:0000313" key="3">
    <source>
        <dbReference type="Proteomes" id="UP001055336"/>
    </source>
</evidence>
<organism evidence="2 3">
    <name type="scientific">Mycobacterium paraterrae</name>
    <dbReference type="NCBI Taxonomy" id="577492"/>
    <lineage>
        <taxon>Bacteria</taxon>
        <taxon>Bacillati</taxon>
        <taxon>Actinomycetota</taxon>
        <taxon>Actinomycetes</taxon>
        <taxon>Mycobacteriales</taxon>
        <taxon>Mycobacteriaceae</taxon>
        <taxon>Mycobacterium</taxon>
    </lineage>
</organism>
<dbReference type="SUPFAM" id="SSF54427">
    <property type="entry name" value="NTF2-like"/>
    <property type="match status" value="1"/>
</dbReference>
<name>A0ABY3VTB3_9MYCO</name>
<sequence length="156" mass="17746">MTVSADDRTTLSDLVHRYAARIDDRQFDSLAELFTDDAQLVLPDPPTALEPVTTYSGHVGIGAALETVAATVRTQHAIVGEVYETGPHPESAGGRISCIAHHWVRHEDQIRDVTWYLRYVDEYRRDVDGTWRIRRRALTIDAIDTRPVRRVRPRQS</sequence>
<dbReference type="InterPro" id="IPR037401">
    <property type="entry name" value="SnoaL-like"/>
</dbReference>
<dbReference type="Proteomes" id="UP001055336">
    <property type="component" value="Chromosome"/>
</dbReference>
<dbReference type="RefSeq" id="WP_240263608.1">
    <property type="nucleotide sequence ID" value="NZ_CP092488.2"/>
</dbReference>
<evidence type="ECO:0000259" key="1">
    <source>
        <dbReference type="Pfam" id="PF13577"/>
    </source>
</evidence>